<evidence type="ECO:0000313" key="2">
    <source>
        <dbReference type="EMBL" id="MEE2000557.1"/>
    </source>
</evidence>
<keyword evidence="1" id="KW-0472">Membrane</keyword>
<evidence type="ECO:0000313" key="3">
    <source>
        <dbReference type="Proteomes" id="UP001336314"/>
    </source>
</evidence>
<proteinExistence type="predicted"/>
<reference evidence="2 3" key="1">
    <citation type="submission" date="2023-07" db="EMBL/GenBank/DDBJ databases">
        <title>Alkalimonas sp., MEB108 novel, alkaliphilic bacterium isolated from Lonar Lake, India.</title>
        <authorList>
            <person name="Joshi A."/>
            <person name="Thite S."/>
        </authorList>
    </citation>
    <scope>NUCLEOTIDE SEQUENCE [LARGE SCALE GENOMIC DNA]</scope>
    <source>
        <strain evidence="2 3">MEB108</strain>
    </source>
</reference>
<feature type="transmembrane region" description="Helical" evidence="1">
    <location>
        <begin position="50"/>
        <end position="71"/>
    </location>
</feature>
<dbReference type="RefSeq" id="WP_330127702.1">
    <property type="nucleotide sequence ID" value="NZ_JAUHLI010000003.1"/>
</dbReference>
<keyword evidence="3" id="KW-1185">Reference proteome</keyword>
<keyword evidence="1" id="KW-0812">Transmembrane</keyword>
<organism evidence="2 3">
    <name type="scientific">Alkalimonas cellulosilytica</name>
    <dbReference type="NCBI Taxonomy" id="3058395"/>
    <lineage>
        <taxon>Bacteria</taxon>
        <taxon>Pseudomonadati</taxon>
        <taxon>Pseudomonadota</taxon>
        <taxon>Gammaproteobacteria</taxon>
        <taxon>Alkalimonas</taxon>
    </lineage>
</organism>
<keyword evidence="1" id="KW-1133">Transmembrane helix</keyword>
<gene>
    <name evidence="2" type="ORF">QWY20_03760</name>
</gene>
<evidence type="ECO:0000256" key="1">
    <source>
        <dbReference type="SAM" id="Phobius"/>
    </source>
</evidence>
<comment type="caution">
    <text evidence="2">The sequence shown here is derived from an EMBL/GenBank/DDBJ whole genome shotgun (WGS) entry which is preliminary data.</text>
</comment>
<dbReference type="Proteomes" id="UP001336314">
    <property type="component" value="Unassembled WGS sequence"/>
</dbReference>
<sequence>MRTLSGWLFLFVNIVSVLTVFAASDENLIPALSDSVFEVFFVNSLSGNSILFNLSMGIIVSSLFYFIVVYLPEKQKKNDILPQIDQHVSEIIAKTWILVSETVNHSGKGFEIERLKEDEFLEACKAVNPCNLFHKFHNGGAGIYQLHFGYVCSNNWDHVLRNINEVMHFLPYVDTGVVKILNKIRSASLGQTIGMLKDIDKLNNTDMSSWSSCIFNVYKLSIELEIYYVKYINKKFGHPYKKT</sequence>
<name>A0ABU7J2G5_9GAMM</name>
<dbReference type="EMBL" id="JAUHLI010000003">
    <property type="protein sequence ID" value="MEE2000557.1"/>
    <property type="molecule type" value="Genomic_DNA"/>
</dbReference>
<accession>A0ABU7J2G5</accession>
<protein>
    <submittedName>
        <fullName evidence="2">Uncharacterized protein</fullName>
    </submittedName>
</protein>